<dbReference type="EMBL" id="CP036289">
    <property type="protein sequence ID" value="QDU74638.1"/>
    <property type="molecule type" value="Genomic_DNA"/>
</dbReference>
<dbReference type="Gene3D" id="2.30.42.10">
    <property type="match status" value="1"/>
</dbReference>
<dbReference type="PROSITE" id="PS50106">
    <property type="entry name" value="PDZ"/>
    <property type="match status" value="1"/>
</dbReference>
<feature type="signal peptide" evidence="1">
    <location>
        <begin position="1"/>
        <end position="25"/>
    </location>
</feature>
<dbReference type="InterPro" id="IPR001478">
    <property type="entry name" value="PDZ"/>
</dbReference>
<evidence type="ECO:0000313" key="4">
    <source>
        <dbReference type="Proteomes" id="UP000318626"/>
    </source>
</evidence>
<reference evidence="4" key="1">
    <citation type="submission" date="2019-02" db="EMBL/GenBank/DDBJ databases">
        <title>Deep-cultivation of Planctomycetes and their phenomic and genomic characterization uncovers novel biology.</title>
        <authorList>
            <person name="Wiegand S."/>
            <person name="Jogler M."/>
            <person name="Boedeker C."/>
            <person name="Pinto D."/>
            <person name="Vollmers J."/>
            <person name="Rivas-Marin E."/>
            <person name="Kohn T."/>
            <person name="Peeters S.H."/>
            <person name="Heuer A."/>
            <person name="Rast P."/>
            <person name="Oberbeckmann S."/>
            <person name="Bunk B."/>
            <person name="Jeske O."/>
            <person name="Meyerdierks A."/>
            <person name="Storesund J.E."/>
            <person name="Kallscheuer N."/>
            <person name="Luecker S."/>
            <person name="Lage O.M."/>
            <person name="Pohl T."/>
            <person name="Merkel B.J."/>
            <person name="Hornburger P."/>
            <person name="Mueller R.-W."/>
            <person name="Bruemmer F."/>
            <person name="Labrenz M."/>
            <person name="Spormann A.M."/>
            <person name="Op den Camp H."/>
            <person name="Overmann J."/>
            <person name="Amann R."/>
            <person name="Jetten M.S.M."/>
            <person name="Mascher T."/>
            <person name="Medema M.H."/>
            <person name="Devos D.P."/>
            <person name="Kaster A.-K."/>
            <person name="Ovreas L."/>
            <person name="Rohde M."/>
            <person name="Galperin M.Y."/>
            <person name="Jogler C."/>
        </authorList>
    </citation>
    <scope>NUCLEOTIDE SEQUENCE [LARGE SCALE GENOMIC DNA]</scope>
    <source>
        <strain evidence="4">Pan97</strain>
    </source>
</reference>
<keyword evidence="3" id="KW-0645">Protease</keyword>
<name>A0A518C5Y8_9BACT</name>
<dbReference type="GO" id="GO:0006508">
    <property type="term" value="P:proteolysis"/>
    <property type="evidence" value="ECO:0007669"/>
    <property type="project" value="UniProtKB-KW"/>
</dbReference>
<proteinExistence type="predicted"/>
<dbReference type="AlphaFoldDB" id="A0A518C5Y8"/>
<dbReference type="SMART" id="SM00228">
    <property type="entry name" value="PDZ"/>
    <property type="match status" value="1"/>
</dbReference>
<keyword evidence="3" id="KW-0378">Hydrolase</keyword>
<dbReference type="InterPro" id="IPR036034">
    <property type="entry name" value="PDZ_sf"/>
</dbReference>
<accession>A0A518C5Y8</accession>
<feature type="chain" id="PRO_5022183018" evidence="1">
    <location>
        <begin position="26"/>
        <end position="269"/>
    </location>
</feature>
<dbReference type="OrthoDB" id="268466at2"/>
<dbReference type="KEGG" id="bvo:Pan97_16500"/>
<evidence type="ECO:0000313" key="3">
    <source>
        <dbReference type="EMBL" id="QDU74638.1"/>
    </source>
</evidence>
<organism evidence="3 4">
    <name type="scientific">Bremerella volcania</name>
    <dbReference type="NCBI Taxonomy" id="2527984"/>
    <lineage>
        <taxon>Bacteria</taxon>
        <taxon>Pseudomonadati</taxon>
        <taxon>Planctomycetota</taxon>
        <taxon>Planctomycetia</taxon>
        <taxon>Pirellulales</taxon>
        <taxon>Pirellulaceae</taxon>
        <taxon>Bremerella</taxon>
    </lineage>
</organism>
<evidence type="ECO:0000256" key="1">
    <source>
        <dbReference type="SAM" id="SignalP"/>
    </source>
</evidence>
<gene>
    <name evidence="3" type="primary">htrA_1</name>
    <name evidence="3" type="ORF">Pan97_16500</name>
</gene>
<dbReference type="RefSeq" id="WP_144971582.1">
    <property type="nucleotide sequence ID" value="NZ_CP036289.1"/>
</dbReference>
<dbReference type="Pfam" id="PF13180">
    <property type="entry name" value="PDZ_2"/>
    <property type="match status" value="1"/>
</dbReference>
<dbReference type="Proteomes" id="UP000318626">
    <property type="component" value="Chromosome"/>
</dbReference>
<feature type="domain" description="PDZ" evidence="2">
    <location>
        <begin position="33"/>
        <end position="110"/>
    </location>
</feature>
<dbReference type="GO" id="GO:0008233">
    <property type="term" value="F:peptidase activity"/>
    <property type="evidence" value="ECO:0007669"/>
    <property type="project" value="UniProtKB-KW"/>
</dbReference>
<sequence length="269" mass="30408" precursor="true">MRKLPWTSLMLFLAVTVVSSQTAFAQELKKQSDATSPKQARAAYLGIAVESLHPALVTHLPKTLVDGQGVLVAQVVPDSPAAEAGLKSHDILVSYGDQKLFSPEQLVKLVHADRAGNKIKVGIVRDGKLESHTLTLGTQPERVAQRPAAPSHWWQRLPHIPWHLRAPGEKEKQKEDAGDWTSFDSLTLRKLDDNHYRAEIEYLAKNGKKEHHKFEGTRDEIKGQIKAEKDLPDNEKEHLLRGLDMHEPVIPDFRYGPPFDWDPFRDFDF</sequence>
<keyword evidence="4" id="KW-1185">Reference proteome</keyword>
<evidence type="ECO:0000259" key="2">
    <source>
        <dbReference type="PROSITE" id="PS50106"/>
    </source>
</evidence>
<dbReference type="SUPFAM" id="SSF50156">
    <property type="entry name" value="PDZ domain-like"/>
    <property type="match status" value="1"/>
</dbReference>
<keyword evidence="1" id="KW-0732">Signal</keyword>
<protein>
    <submittedName>
        <fullName evidence="3">Serine protease HtrA</fullName>
    </submittedName>
</protein>